<dbReference type="Proteomes" id="UP000501534">
    <property type="component" value="Chromosome"/>
</dbReference>
<dbReference type="AlphaFoldDB" id="A0A6M4H0M1"/>
<sequence>MQLQSALPIVRALADGINPLTGETFNDESPYSEPRTLRALFSAVELMEREVEREKRRERLPANFGKPWTEGEDQALAGSFDAGHALLEIARKHARTVSSIRLRLEKLGKIEAQPAA</sequence>
<evidence type="ECO:0000313" key="2">
    <source>
        <dbReference type="Proteomes" id="UP000501534"/>
    </source>
</evidence>
<evidence type="ECO:0000313" key="1">
    <source>
        <dbReference type="EMBL" id="QJR13049.1"/>
    </source>
</evidence>
<dbReference type="EMBL" id="CP053069">
    <property type="protein sequence ID" value="QJR13049.1"/>
    <property type="molecule type" value="Genomic_DNA"/>
</dbReference>
<name>A0A6M4H0M1_9PROT</name>
<keyword evidence="2" id="KW-1185">Reference proteome</keyword>
<reference evidence="1 2" key="1">
    <citation type="submission" date="2020-04" db="EMBL/GenBank/DDBJ databases">
        <title>Usitatibacter rugosus gen. nov., sp. nov. and Usitatibacter palustris sp. nov., novel members of Usitatibacteraceae fam. nov. within the order Nitrosomonadales isolated from soil.</title>
        <authorList>
            <person name="Huber K.J."/>
            <person name="Neumann-Schaal M."/>
            <person name="Geppert A."/>
            <person name="Luckner M."/>
            <person name="Wanner G."/>
            <person name="Overmann J."/>
        </authorList>
    </citation>
    <scope>NUCLEOTIDE SEQUENCE [LARGE SCALE GENOMIC DNA]</scope>
    <source>
        <strain evidence="1 2">0125_3</strain>
    </source>
</reference>
<dbReference type="RefSeq" id="WP_171095795.1">
    <property type="nucleotide sequence ID" value="NZ_CP053069.1"/>
</dbReference>
<protein>
    <submittedName>
        <fullName evidence="1">Uncharacterized protein</fullName>
    </submittedName>
</protein>
<gene>
    <name evidence="1" type="ORF">DSM104443_04143</name>
</gene>
<proteinExistence type="predicted"/>
<accession>A0A6M4H0M1</accession>
<dbReference type="KEGG" id="uru:DSM104443_04143"/>
<organism evidence="1 2">
    <name type="scientific">Usitatibacter rugosus</name>
    <dbReference type="NCBI Taxonomy" id="2732067"/>
    <lineage>
        <taxon>Bacteria</taxon>
        <taxon>Pseudomonadati</taxon>
        <taxon>Pseudomonadota</taxon>
        <taxon>Betaproteobacteria</taxon>
        <taxon>Nitrosomonadales</taxon>
        <taxon>Usitatibacteraceae</taxon>
        <taxon>Usitatibacter</taxon>
    </lineage>
</organism>